<dbReference type="GO" id="GO:0003677">
    <property type="term" value="F:DNA binding"/>
    <property type="evidence" value="ECO:0007669"/>
    <property type="project" value="UniProtKB-KW"/>
</dbReference>
<gene>
    <name evidence="3" type="ORF">DV701_12445</name>
</gene>
<dbReference type="EMBL" id="CP031229">
    <property type="protein sequence ID" value="AXH98097.1"/>
    <property type="molecule type" value="Genomic_DNA"/>
</dbReference>
<evidence type="ECO:0000313" key="3">
    <source>
        <dbReference type="EMBL" id="AXH98097.1"/>
    </source>
</evidence>
<sequence length="103" mass="10072">MGAGDRTGGGQTLGQARLVAQACGLLRAVRLADELAARAGLGPPRPDGGGEDGAAGDGAGALVAGEQLFISDKTASVHVSAILRKLGASTRTQAAARARNVPG</sequence>
<organism evidence="3 4">
    <name type="scientific">Ornithinimicrobium avium</name>
    <dbReference type="NCBI Taxonomy" id="2283195"/>
    <lineage>
        <taxon>Bacteria</taxon>
        <taxon>Bacillati</taxon>
        <taxon>Actinomycetota</taxon>
        <taxon>Actinomycetes</taxon>
        <taxon>Micrococcales</taxon>
        <taxon>Ornithinimicrobiaceae</taxon>
        <taxon>Ornithinimicrobium</taxon>
    </lineage>
</organism>
<evidence type="ECO:0000313" key="4">
    <source>
        <dbReference type="Proteomes" id="UP000253790"/>
    </source>
</evidence>
<keyword evidence="4" id="KW-1185">Reference proteome</keyword>
<dbReference type="Proteomes" id="UP000253790">
    <property type="component" value="Chromosome"/>
</dbReference>
<evidence type="ECO:0000259" key="2">
    <source>
        <dbReference type="SMART" id="SM00421"/>
    </source>
</evidence>
<dbReference type="SUPFAM" id="SSF46894">
    <property type="entry name" value="C-terminal effector domain of the bipartite response regulators"/>
    <property type="match status" value="1"/>
</dbReference>
<feature type="domain" description="HTH luxR-type" evidence="2">
    <location>
        <begin position="53"/>
        <end position="98"/>
    </location>
</feature>
<keyword evidence="3" id="KW-0238">DNA-binding</keyword>
<dbReference type="InterPro" id="IPR036388">
    <property type="entry name" value="WH-like_DNA-bd_sf"/>
</dbReference>
<evidence type="ECO:0000256" key="1">
    <source>
        <dbReference type="SAM" id="MobiDB-lite"/>
    </source>
</evidence>
<proteinExistence type="predicted"/>
<dbReference type="KEGG" id="orn:DV701_12445"/>
<dbReference type="Pfam" id="PF00196">
    <property type="entry name" value="GerE"/>
    <property type="match status" value="1"/>
</dbReference>
<dbReference type="AlphaFoldDB" id="A0A345NST9"/>
<dbReference type="InterPro" id="IPR016032">
    <property type="entry name" value="Sig_transdc_resp-reg_C-effctor"/>
</dbReference>
<dbReference type="GO" id="GO:0006355">
    <property type="term" value="P:regulation of DNA-templated transcription"/>
    <property type="evidence" value="ECO:0007669"/>
    <property type="project" value="InterPro"/>
</dbReference>
<protein>
    <submittedName>
        <fullName evidence="3">DNA-binding response regulator</fullName>
    </submittedName>
</protein>
<feature type="region of interest" description="Disordered" evidence="1">
    <location>
        <begin position="39"/>
        <end position="58"/>
    </location>
</feature>
<accession>A0A345NST9</accession>
<reference evidence="3 4" key="1">
    <citation type="submission" date="2018-07" db="EMBL/GenBank/DDBJ databases">
        <title>Complete genome sequencing of Ornithinimicrobium sp. AMA3305.</title>
        <authorList>
            <person name="Bae J.-W."/>
        </authorList>
    </citation>
    <scope>NUCLEOTIDE SEQUENCE [LARGE SCALE GENOMIC DNA]</scope>
    <source>
        <strain evidence="3 4">AMA3305</strain>
    </source>
</reference>
<name>A0A345NST9_9MICO</name>
<dbReference type="SMART" id="SM00421">
    <property type="entry name" value="HTH_LUXR"/>
    <property type="match status" value="1"/>
</dbReference>
<dbReference type="InterPro" id="IPR000792">
    <property type="entry name" value="Tscrpt_reg_LuxR_C"/>
</dbReference>
<dbReference type="Gene3D" id="1.10.10.10">
    <property type="entry name" value="Winged helix-like DNA-binding domain superfamily/Winged helix DNA-binding domain"/>
    <property type="match status" value="1"/>
</dbReference>